<sequence>MKTSPAAPLGLDAVESIEELVEVASEEVDLLQGLGDLDNEVFEVVNGECILVIVLSLNGISLEAKKEEGAKTCEKNPKPN</sequence>
<reference evidence="1 2" key="2">
    <citation type="journal article" date="2022" name="Mol. Ecol. Resour.">
        <title>The genomes of chicory, endive, great burdock and yacon provide insights into Asteraceae paleo-polyploidization history and plant inulin production.</title>
        <authorList>
            <person name="Fan W."/>
            <person name="Wang S."/>
            <person name="Wang H."/>
            <person name="Wang A."/>
            <person name="Jiang F."/>
            <person name="Liu H."/>
            <person name="Zhao H."/>
            <person name="Xu D."/>
            <person name="Zhang Y."/>
        </authorList>
    </citation>
    <scope>NUCLEOTIDE SEQUENCE [LARGE SCALE GENOMIC DNA]</scope>
    <source>
        <strain evidence="2">cv. Niubang</strain>
    </source>
</reference>
<evidence type="ECO:0000313" key="1">
    <source>
        <dbReference type="EMBL" id="KAI3758613.1"/>
    </source>
</evidence>
<gene>
    <name evidence="1" type="ORF">L6452_06180</name>
</gene>
<comment type="caution">
    <text evidence="1">The sequence shown here is derived from an EMBL/GenBank/DDBJ whole genome shotgun (WGS) entry which is preliminary data.</text>
</comment>
<reference evidence="2" key="1">
    <citation type="journal article" date="2022" name="Mol. Ecol. Resour.">
        <title>The genomes of chicory, endive, great burdock and yacon provide insights into Asteraceae palaeo-polyploidization history and plant inulin production.</title>
        <authorList>
            <person name="Fan W."/>
            <person name="Wang S."/>
            <person name="Wang H."/>
            <person name="Wang A."/>
            <person name="Jiang F."/>
            <person name="Liu H."/>
            <person name="Zhao H."/>
            <person name="Xu D."/>
            <person name="Zhang Y."/>
        </authorList>
    </citation>
    <scope>NUCLEOTIDE SEQUENCE [LARGE SCALE GENOMIC DNA]</scope>
    <source>
        <strain evidence="2">cv. Niubang</strain>
    </source>
</reference>
<organism evidence="1 2">
    <name type="scientific">Arctium lappa</name>
    <name type="common">Greater burdock</name>
    <name type="synonym">Lappa major</name>
    <dbReference type="NCBI Taxonomy" id="4217"/>
    <lineage>
        <taxon>Eukaryota</taxon>
        <taxon>Viridiplantae</taxon>
        <taxon>Streptophyta</taxon>
        <taxon>Embryophyta</taxon>
        <taxon>Tracheophyta</taxon>
        <taxon>Spermatophyta</taxon>
        <taxon>Magnoliopsida</taxon>
        <taxon>eudicotyledons</taxon>
        <taxon>Gunneridae</taxon>
        <taxon>Pentapetalae</taxon>
        <taxon>asterids</taxon>
        <taxon>campanulids</taxon>
        <taxon>Asterales</taxon>
        <taxon>Asteraceae</taxon>
        <taxon>Carduoideae</taxon>
        <taxon>Cardueae</taxon>
        <taxon>Arctiinae</taxon>
        <taxon>Arctium</taxon>
    </lineage>
</organism>
<keyword evidence="2" id="KW-1185">Reference proteome</keyword>
<proteinExistence type="predicted"/>
<dbReference type="Proteomes" id="UP001055879">
    <property type="component" value="Linkage Group LG02"/>
</dbReference>
<accession>A0ACB9EJ54</accession>
<protein>
    <submittedName>
        <fullName evidence="1">Uncharacterized protein</fullName>
    </submittedName>
</protein>
<dbReference type="EMBL" id="CM042048">
    <property type="protein sequence ID" value="KAI3758613.1"/>
    <property type="molecule type" value="Genomic_DNA"/>
</dbReference>
<evidence type="ECO:0000313" key="2">
    <source>
        <dbReference type="Proteomes" id="UP001055879"/>
    </source>
</evidence>
<name>A0ACB9EJ54_ARCLA</name>